<dbReference type="Pfam" id="PF08327">
    <property type="entry name" value="AHSA1"/>
    <property type="match status" value="1"/>
</dbReference>
<evidence type="ECO:0000256" key="1">
    <source>
        <dbReference type="ARBA" id="ARBA00006817"/>
    </source>
</evidence>
<dbReference type="CDD" id="cd08895">
    <property type="entry name" value="SRPBCC_CalC_Aha1-like_2"/>
    <property type="match status" value="1"/>
</dbReference>
<sequence length="152" mass="16840">MPETNNSVRLHRILRAPAERVYRAFVEVKALERWLPPFGFIGEVHEMDAVVGGGYRMSFTNFGSGSSHFFSVKYVELVPHERIRHTDVFEDPNLSGEISVTITFDAASCGTSLTIVQEGIPDAIPTDACYLGWQESLTQLANLVEPEIPDGA</sequence>
<accession>A0A5C5WI45</accession>
<reference evidence="3 4" key="1">
    <citation type="submission" date="2019-02" db="EMBL/GenBank/DDBJ databases">
        <title>Deep-cultivation of Planctomycetes and their phenomic and genomic characterization uncovers novel biology.</title>
        <authorList>
            <person name="Wiegand S."/>
            <person name="Jogler M."/>
            <person name="Boedeker C."/>
            <person name="Pinto D."/>
            <person name="Vollmers J."/>
            <person name="Rivas-Marin E."/>
            <person name="Kohn T."/>
            <person name="Peeters S.H."/>
            <person name="Heuer A."/>
            <person name="Rast P."/>
            <person name="Oberbeckmann S."/>
            <person name="Bunk B."/>
            <person name="Jeske O."/>
            <person name="Meyerdierks A."/>
            <person name="Storesund J.E."/>
            <person name="Kallscheuer N."/>
            <person name="Luecker S."/>
            <person name="Lage O.M."/>
            <person name="Pohl T."/>
            <person name="Merkel B.J."/>
            <person name="Hornburger P."/>
            <person name="Mueller R.-W."/>
            <person name="Bruemmer F."/>
            <person name="Labrenz M."/>
            <person name="Spormann A.M."/>
            <person name="Op Den Camp H."/>
            <person name="Overmann J."/>
            <person name="Amann R."/>
            <person name="Jetten M.S.M."/>
            <person name="Mascher T."/>
            <person name="Medema M.H."/>
            <person name="Devos D.P."/>
            <person name="Kaster A.-K."/>
            <person name="Ovreas L."/>
            <person name="Rohde M."/>
            <person name="Galperin M.Y."/>
            <person name="Jogler C."/>
        </authorList>
    </citation>
    <scope>NUCLEOTIDE SEQUENCE [LARGE SCALE GENOMIC DNA]</scope>
    <source>
        <strain evidence="3 4">Pla22</strain>
    </source>
</reference>
<proteinExistence type="inferred from homology"/>
<organism evidence="3 4">
    <name type="scientific">Rubripirellula amarantea</name>
    <dbReference type="NCBI Taxonomy" id="2527999"/>
    <lineage>
        <taxon>Bacteria</taxon>
        <taxon>Pseudomonadati</taxon>
        <taxon>Planctomycetota</taxon>
        <taxon>Planctomycetia</taxon>
        <taxon>Pirellulales</taxon>
        <taxon>Pirellulaceae</taxon>
        <taxon>Rubripirellula</taxon>
    </lineage>
</organism>
<dbReference type="OrthoDB" id="9786557at2"/>
<dbReference type="RefSeq" id="WP_146517301.1">
    <property type="nucleotide sequence ID" value="NZ_SJPI01000003.1"/>
</dbReference>
<evidence type="ECO:0000313" key="3">
    <source>
        <dbReference type="EMBL" id="TWT49765.1"/>
    </source>
</evidence>
<dbReference type="SUPFAM" id="SSF55961">
    <property type="entry name" value="Bet v1-like"/>
    <property type="match status" value="1"/>
</dbReference>
<name>A0A5C5WI45_9BACT</name>
<gene>
    <name evidence="3" type="ORF">Pla22_49670</name>
</gene>
<comment type="caution">
    <text evidence="3">The sequence shown here is derived from an EMBL/GenBank/DDBJ whole genome shotgun (WGS) entry which is preliminary data.</text>
</comment>
<keyword evidence="4" id="KW-1185">Reference proteome</keyword>
<comment type="similarity">
    <text evidence="1">Belongs to the AHA1 family.</text>
</comment>
<dbReference type="Proteomes" id="UP000316598">
    <property type="component" value="Unassembled WGS sequence"/>
</dbReference>
<dbReference type="Gene3D" id="3.30.530.20">
    <property type="match status" value="1"/>
</dbReference>
<feature type="domain" description="Activator of Hsp90 ATPase homologue 1/2-like C-terminal" evidence="2">
    <location>
        <begin position="15"/>
        <end position="145"/>
    </location>
</feature>
<dbReference type="EMBL" id="SJPI01000003">
    <property type="protein sequence ID" value="TWT49765.1"/>
    <property type="molecule type" value="Genomic_DNA"/>
</dbReference>
<dbReference type="AlphaFoldDB" id="A0A5C5WI45"/>
<dbReference type="InterPro" id="IPR023393">
    <property type="entry name" value="START-like_dom_sf"/>
</dbReference>
<protein>
    <recommendedName>
        <fullName evidence="2">Activator of Hsp90 ATPase homologue 1/2-like C-terminal domain-containing protein</fullName>
    </recommendedName>
</protein>
<evidence type="ECO:0000313" key="4">
    <source>
        <dbReference type="Proteomes" id="UP000316598"/>
    </source>
</evidence>
<evidence type="ECO:0000259" key="2">
    <source>
        <dbReference type="Pfam" id="PF08327"/>
    </source>
</evidence>
<dbReference type="InterPro" id="IPR013538">
    <property type="entry name" value="ASHA1/2-like_C"/>
</dbReference>